<dbReference type="EMBL" id="DUZY01000004">
    <property type="protein sequence ID" value="DAD37753.1"/>
    <property type="molecule type" value="Genomic_DNA"/>
</dbReference>
<proteinExistence type="predicted"/>
<reference evidence="2 3" key="1">
    <citation type="journal article" date="2020" name="Mol. Biol. Evol.">
        <title>Distinct Expression and Methylation Patterns for Genes with Different Fates following a Single Whole-Genome Duplication in Flowering Plants.</title>
        <authorList>
            <person name="Shi T."/>
            <person name="Rahmani R.S."/>
            <person name="Gugger P.F."/>
            <person name="Wang M."/>
            <person name="Li H."/>
            <person name="Zhang Y."/>
            <person name="Li Z."/>
            <person name="Wang Q."/>
            <person name="Van de Peer Y."/>
            <person name="Marchal K."/>
            <person name="Chen J."/>
        </authorList>
    </citation>
    <scope>NUCLEOTIDE SEQUENCE [LARGE SCALE GENOMIC DNA]</scope>
    <source>
        <tissue evidence="2">Leaf</tissue>
    </source>
</reference>
<keyword evidence="1" id="KW-0472">Membrane</keyword>
<comment type="caution">
    <text evidence="2">The sequence shown here is derived from an EMBL/GenBank/DDBJ whole genome shotgun (WGS) entry which is preliminary data.</text>
</comment>
<organism evidence="2 3">
    <name type="scientific">Nelumbo nucifera</name>
    <name type="common">Sacred lotus</name>
    <dbReference type="NCBI Taxonomy" id="4432"/>
    <lineage>
        <taxon>Eukaryota</taxon>
        <taxon>Viridiplantae</taxon>
        <taxon>Streptophyta</taxon>
        <taxon>Embryophyta</taxon>
        <taxon>Tracheophyta</taxon>
        <taxon>Spermatophyta</taxon>
        <taxon>Magnoliopsida</taxon>
        <taxon>Proteales</taxon>
        <taxon>Nelumbonaceae</taxon>
        <taxon>Nelumbo</taxon>
    </lineage>
</organism>
<keyword evidence="1" id="KW-0812">Transmembrane</keyword>
<dbReference type="AlphaFoldDB" id="A0A822YZS9"/>
<feature type="transmembrane region" description="Helical" evidence="1">
    <location>
        <begin position="97"/>
        <end position="124"/>
    </location>
</feature>
<keyword evidence="1" id="KW-1133">Transmembrane helix</keyword>
<gene>
    <name evidence="2" type="ORF">HUJ06_008395</name>
</gene>
<name>A0A822YZS9_NELNU</name>
<keyword evidence="3" id="KW-1185">Reference proteome</keyword>
<evidence type="ECO:0000256" key="1">
    <source>
        <dbReference type="SAM" id="Phobius"/>
    </source>
</evidence>
<dbReference type="Proteomes" id="UP000607653">
    <property type="component" value="Unassembled WGS sequence"/>
</dbReference>
<evidence type="ECO:0000313" key="3">
    <source>
        <dbReference type="Proteomes" id="UP000607653"/>
    </source>
</evidence>
<accession>A0A822YZS9</accession>
<evidence type="ECO:0000313" key="2">
    <source>
        <dbReference type="EMBL" id="DAD37753.1"/>
    </source>
</evidence>
<sequence length="143" mass="16381">MSIEDQLLLYKAIRIAQSIAYCLLSTQLFCLSPLSPMSLFSSQSHHDLSLAFKKLSYLSPHLCICRPSHGLFSPYLDLLVMVCRFSRWLRPMFSTEALFCFVFFFIFFLVPFWFVAIGLVVFGFGGGDVPVCFSGFYSRNKEL</sequence>
<evidence type="ECO:0008006" key="4">
    <source>
        <dbReference type="Google" id="ProtNLM"/>
    </source>
</evidence>
<protein>
    <recommendedName>
        <fullName evidence="4">Transmembrane protein</fullName>
    </recommendedName>
</protein>